<dbReference type="EMBL" id="CP151657">
    <property type="protein sequence ID" value="WZP17189.1"/>
    <property type="molecule type" value="Genomic_DNA"/>
</dbReference>
<accession>A0ABZ2ZYR3</accession>
<reference evidence="3 4" key="1">
    <citation type="submission" date="2024-04" db="EMBL/GenBank/DDBJ databases">
        <title>Arthrobacter sp. from Plains bison fecal sample.</title>
        <authorList>
            <person name="Ruzzini A."/>
        </authorList>
    </citation>
    <scope>NUCLEOTIDE SEQUENCE [LARGE SCALE GENOMIC DNA]</scope>
    <source>
        <strain evidence="3 4">EINP1</strain>
    </source>
</reference>
<dbReference type="SUPFAM" id="SSF51445">
    <property type="entry name" value="(Trans)glycosidases"/>
    <property type="match status" value="1"/>
</dbReference>
<sequence length="110" mass="12526">MRNPYQPAWWTNAVVYQIYTRSFADTSGDGVGDLTGIINHLDYLSELGVDVLWLSPIHQSPPARQRIRHQQLPPDRCPLRDRGGIRPAAGRSARARDEAHHGPRRQSHIR</sequence>
<dbReference type="InterPro" id="IPR017853">
    <property type="entry name" value="GH"/>
</dbReference>
<evidence type="ECO:0000259" key="2">
    <source>
        <dbReference type="Pfam" id="PF00128"/>
    </source>
</evidence>
<dbReference type="InterPro" id="IPR006047">
    <property type="entry name" value="GH13_cat_dom"/>
</dbReference>
<proteinExistence type="predicted"/>
<keyword evidence="4" id="KW-1185">Reference proteome</keyword>
<evidence type="ECO:0000313" key="3">
    <source>
        <dbReference type="EMBL" id="WZP17189.1"/>
    </source>
</evidence>
<gene>
    <name evidence="3" type="ORF">AAE021_06440</name>
</gene>
<dbReference type="Gene3D" id="3.20.20.80">
    <property type="entry name" value="Glycosidases"/>
    <property type="match status" value="1"/>
</dbReference>
<dbReference type="PANTHER" id="PTHR10357:SF179">
    <property type="entry name" value="NEUTRAL AND BASIC AMINO ACID TRANSPORT PROTEIN RBAT"/>
    <property type="match status" value="1"/>
</dbReference>
<protein>
    <submittedName>
        <fullName evidence="3">Alpha-amylase family glycosyl hydrolase</fullName>
    </submittedName>
</protein>
<evidence type="ECO:0000313" key="4">
    <source>
        <dbReference type="Proteomes" id="UP001448858"/>
    </source>
</evidence>
<evidence type="ECO:0000256" key="1">
    <source>
        <dbReference type="SAM" id="MobiDB-lite"/>
    </source>
</evidence>
<name>A0ABZ2ZYR3_9MICC</name>
<dbReference type="Proteomes" id="UP001448858">
    <property type="component" value="Chromosome"/>
</dbReference>
<dbReference type="Pfam" id="PF00128">
    <property type="entry name" value="Alpha-amylase"/>
    <property type="match status" value="1"/>
</dbReference>
<keyword evidence="3" id="KW-0378">Hydrolase</keyword>
<dbReference type="PANTHER" id="PTHR10357">
    <property type="entry name" value="ALPHA-AMYLASE FAMILY MEMBER"/>
    <property type="match status" value="1"/>
</dbReference>
<dbReference type="GO" id="GO:0016787">
    <property type="term" value="F:hydrolase activity"/>
    <property type="evidence" value="ECO:0007669"/>
    <property type="project" value="UniProtKB-KW"/>
</dbReference>
<organism evidence="3 4">
    <name type="scientific">Arthrobacter citreus</name>
    <dbReference type="NCBI Taxonomy" id="1670"/>
    <lineage>
        <taxon>Bacteria</taxon>
        <taxon>Bacillati</taxon>
        <taxon>Actinomycetota</taxon>
        <taxon>Actinomycetes</taxon>
        <taxon>Micrococcales</taxon>
        <taxon>Micrococcaceae</taxon>
        <taxon>Arthrobacter</taxon>
    </lineage>
</organism>
<feature type="region of interest" description="Disordered" evidence="1">
    <location>
        <begin position="60"/>
        <end position="110"/>
    </location>
</feature>
<dbReference type="RefSeq" id="WP_342024784.1">
    <property type="nucleotide sequence ID" value="NZ_CP151657.1"/>
</dbReference>
<feature type="domain" description="Glycosyl hydrolase family 13 catalytic" evidence="2">
    <location>
        <begin position="17"/>
        <end position="63"/>
    </location>
</feature>